<name>A0A1Y3AZ50_EURMA</name>
<feature type="compositionally biased region" description="Polar residues" evidence="1">
    <location>
        <begin position="449"/>
        <end position="478"/>
    </location>
</feature>
<feature type="compositionally biased region" description="Low complexity" evidence="1">
    <location>
        <begin position="371"/>
        <end position="387"/>
    </location>
</feature>
<dbReference type="Proteomes" id="UP000194236">
    <property type="component" value="Unassembled WGS sequence"/>
</dbReference>
<proteinExistence type="predicted"/>
<gene>
    <name evidence="2" type="ORF">BLA29_002664</name>
</gene>
<dbReference type="EMBL" id="MUJZ01054122">
    <property type="protein sequence ID" value="OTF72903.1"/>
    <property type="molecule type" value="Genomic_DNA"/>
</dbReference>
<evidence type="ECO:0000313" key="2">
    <source>
        <dbReference type="EMBL" id="OTF72903.1"/>
    </source>
</evidence>
<dbReference type="AlphaFoldDB" id="A0A1Y3AZ50"/>
<sequence length="705" mass="78264">MKESFKIFSSLNSNDNDENFRKTCKKQQNDAEMNTIIIPNINNEDDEKNSSQQTTTNTVTMMNVITNNIQQQQQNNIRATQLIIQPSSSSMKFSVTPLSNDNDDLNKETGFVDNNVEQQQQINCRRRRSLNSFSVVALSSSSPTITTTTTKTATITSSSSFSCSLSTELTNNDYNNGDNNDQMSMTRKILNNNDDDDENDSIQMIKNNDDGDHMVDSDLNVIMEKTAHNSPNMNEENNKKSKNIDDLITSPILNKLSSRLNTDKMLSSTINLAGLNFDVDTEMKSESVSNESNDHPTKSAIVEDIIDNNKNCTQNSSVITSTLSSPKINNNNNNDQLKSNSTSSPYWLGGSARALAILKAASPNDSKLCSSEESSPNNSNQNLNSFNIRSTKKMPPPRLERTQSLQSSPSSSSSYSRGSALLKVLQNQLKSTLNTTNLAPKSTDPIFPSCNNNDSIEQQTPTKSTPSKSILKSPNESSATKKKKMVLFTEPVVSNEFYFDISSSTLSKSNNSINTNTKVSSKRKKLDLSQGIDDNTDNDSICKKSRTDCDEHNVDDHFNIRSIHNQPSSQENIVQTKLNDSNGEMIINEETNTVIESDSSTSNESIELVYSYMKDTNSMEKYPEETLINVQNEQHSTTNDESTDNSGWIQYVNSPTTNSISEDDSKISSLKSNITIEDVSNEHSNNSSDVEVVPKFPQSKNNHHS</sequence>
<feature type="region of interest" description="Disordered" evidence="1">
    <location>
        <begin position="365"/>
        <end position="417"/>
    </location>
</feature>
<feature type="compositionally biased region" description="Polar residues" evidence="1">
    <location>
        <begin position="633"/>
        <end position="660"/>
    </location>
</feature>
<organism evidence="2 3">
    <name type="scientific">Euroglyphus maynei</name>
    <name type="common">Mayne's house dust mite</name>
    <dbReference type="NCBI Taxonomy" id="6958"/>
    <lineage>
        <taxon>Eukaryota</taxon>
        <taxon>Metazoa</taxon>
        <taxon>Ecdysozoa</taxon>
        <taxon>Arthropoda</taxon>
        <taxon>Chelicerata</taxon>
        <taxon>Arachnida</taxon>
        <taxon>Acari</taxon>
        <taxon>Acariformes</taxon>
        <taxon>Sarcoptiformes</taxon>
        <taxon>Astigmata</taxon>
        <taxon>Psoroptidia</taxon>
        <taxon>Analgoidea</taxon>
        <taxon>Pyroglyphidae</taxon>
        <taxon>Pyroglyphinae</taxon>
        <taxon>Euroglyphus</taxon>
    </lineage>
</organism>
<feature type="compositionally biased region" description="Low complexity" evidence="1">
    <location>
        <begin position="404"/>
        <end position="417"/>
    </location>
</feature>
<reference evidence="2 3" key="1">
    <citation type="submission" date="2017-03" db="EMBL/GenBank/DDBJ databases">
        <title>Genome Survey of Euroglyphus maynei.</title>
        <authorList>
            <person name="Arlian L.G."/>
            <person name="Morgan M.S."/>
            <person name="Rider S.D."/>
        </authorList>
    </citation>
    <scope>NUCLEOTIDE SEQUENCE [LARGE SCALE GENOMIC DNA]</scope>
    <source>
        <strain evidence="2">Arlian Lab</strain>
        <tissue evidence="2">Whole body</tissue>
    </source>
</reference>
<feature type="region of interest" description="Disordered" evidence="1">
    <location>
        <begin position="322"/>
        <end position="341"/>
    </location>
</feature>
<feature type="region of interest" description="Disordered" evidence="1">
    <location>
        <begin position="678"/>
        <end position="705"/>
    </location>
</feature>
<protein>
    <submittedName>
        <fullName evidence="2">Uncharacterized protein</fullName>
    </submittedName>
</protein>
<accession>A0A1Y3AZ50</accession>
<feature type="region of interest" description="Disordered" evidence="1">
    <location>
        <begin position="435"/>
        <end position="482"/>
    </location>
</feature>
<keyword evidence="3" id="KW-1185">Reference proteome</keyword>
<evidence type="ECO:0000256" key="1">
    <source>
        <dbReference type="SAM" id="MobiDB-lite"/>
    </source>
</evidence>
<evidence type="ECO:0000313" key="3">
    <source>
        <dbReference type="Proteomes" id="UP000194236"/>
    </source>
</evidence>
<dbReference type="OrthoDB" id="10656832at2759"/>
<comment type="caution">
    <text evidence="2">The sequence shown here is derived from an EMBL/GenBank/DDBJ whole genome shotgun (WGS) entry which is preliminary data.</text>
</comment>
<feature type="region of interest" description="Disordered" evidence="1">
    <location>
        <begin position="633"/>
        <end position="665"/>
    </location>
</feature>